<feature type="domain" description="Phosphoesterase HXTX" evidence="3">
    <location>
        <begin position="8"/>
        <end position="86"/>
    </location>
</feature>
<dbReference type="EMBL" id="JAYDCJ010000001">
    <property type="protein sequence ID" value="MEA1079335.1"/>
    <property type="molecule type" value="Genomic_DNA"/>
</dbReference>
<organism evidence="4 5">
    <name type="scientific">Marinobacter qingdaonensis</name>
    <dbReference type="NCBI Taxonomy" id="3108486"/>
    <lineage>
        <taxon>Bacteria</taxon>
        <taxon>Pseudomonadati</taxon>
        <taxon>Pseudomonadota</taxon>
        <taxon>Gammaproteobacteria</taxon>
        <taxon>Pseudomonadales</taxon>
        <taxon>Marinobacteraceae</taxon>
        <taxon>Marinobacter</taxon>
    </lineage>
</organism>
<feature type="short sequence motif" description="HXTX 1" evidence="2">
    <location>
        <begin position="37"/>
        <end position="40"/>
    </location>
</feature>
<dbReference type="SUPFAM" id="SSF55144">
    <property type="entry name" value="LigT-like"/>
    <property type="match status" value="1"/>
</dbReference>
<accession>A0ABU5NU43</accession>
<keyword evidence="5" id="KW-1185">Reference proteome</keyword>
<reference evidence="4 5" key="1">
    <citation type="submission" date="2023-12" db="EMBL/GenBank/DDBJ databases">
        <title>Marinobacter qingdaonensis sp. nov., isolated from the intertidal sediment of Qingdao, PR China.</title>
        <authorList>
            <person name="Li Y."/>
        </authorList>
    </citation>
    <scope>NUCLEOTIDE SEQUENCE [LARGE SCALE GENOMIC DNA]</scope>
    <source>
        <strain evidence="4 5">ASW11-75</strain>
    </source>
</reference>
<feature type="active site" description="Proton acceptor" evidence="2">
    <location>
        <position position="121"/>
    </location>
</feature>
<dbReference type="Gene3D" id="3.90.1140.10">
    <property type="entry name" value="Cyclic phosphodiesterase"/>
    <property type="match status" value="1"/>
</dbReference>
<comment type="similarity">
    <text evidence="2">Belongs to the 2H phosphoesterase superfamily. ThpR family.</text>
</comment>
<dbReference type="PANTHER" id="PTHR35561">
    <property type="entry name" value="RNA 2',3'-CYCLIC PHOSPHODIESTERASE"/>
    <property type="match status" value="1"/>
</dbReference>
<dbReference type="EC" id="3.1.4.58" evidence="2"/>
<evidence type="ECO:0000256" key="2">
    <source>
        <dbReference type="HAMAP-Rule" id="MF_01940"/>
    </source>
</evidence>
<proteinExistence type="inferred from homology"/>
<keyword evidence="1 2" id="KW-0378">Hydrolase</keyword>
<evidence type="ECO:0000313" key="5">
    <source>
        <dbReference type="Proteomes" id="UP001305746"/>
    </source>
</evidence>
<evidence type="ECO:0000256" key="1">
    <source>
        <dbReference type="ARBA" id="ARBA00022801"/>
    </source>
</evidence>
<dbReference type="HAMAP" id="MF_01940">
    <property type="entry name" value="RNA_CPDase"/>
    <property type="match status" value="1"/>
</dbReference>
<protein>
    <recommendedName>
        <fullName evidence="2">RNA 2',3'-cyclic phosphodiesterase</fullName>
        <shortName evidence="2">RNA 2',3'-CPDase</shortName>
        <ecNumber evidence="2">3.1.4.58</ecNumber>
    </recommendedName>
</protein>
<dbReference type="Proteomes" id="UP001305746">
    <property type="component" value="Unassembled WGS sequence"/>
</dbReference>
<feature type="active site" description="Proton donor" evidence="2">
    <location>
        <position position="37"/>
    </location>
</feature>
<gene>
    <name evidence="4" type="primary">thpR</name>
    <name evidence="4" type="ORF">U5822_01555</name>
</gene>
<evidence type="ECO:0000313" key="4">
    <source>
        <dbReference type="EMBL" id="MEA1079335.1"/>
    </source>
</evidence>
<comment type="catalytic activity">
    <reaction evidence="2">
        <text>a 3'-end 2',3'-cyclophospho-ribonucleotide-RNA + H2O = a 3'-end 2'-phospho-ribonucleotide-RNA + H(+)</text>
        <dbReference type="Rhea" id="RHEA:11828"/>
        <dbReference type="Rhea" id="RHEA-COMP:10464"/>
        <dbReference type="Rhea" id="RHEA-COMP:17353"/>
        <dbReference type="ChEBI" id="CHEBI:15377"/>
        <dbReference type="ChEBI" id="CHEBI:15378"/>
        <dbReference type="ChEBI" id="CHEBI:83064"/>
        <dbReference type="ChEBI" id="CHEBI:173113"/>
        <dbReference type="EC" id="3.1.4.58"/>
    </reaction>
</comment>
<feature type="domain" description="Phosphoesterase HXTX" evidence="3">
    <location>
        <begin position="95"/>
        <end position="168"/>
    </location>
</feature>
<dbReference type="Pfam" id="PF02834">
    <property type="entry name" value="LigT_PEase"/>
    <property type="match status" value="2"/>
</dbReference>
<comment type="function">
    <text evidence="2">Hydrolyzes RNA 2',3'-cyclic phosphodiester to an RNA 2'-phosphomonoester.</text>
</comment>
<comment type="caution">
    <text evidence="4">The sequence shown here is derived from an EMBL/GenBank/DDBJ whole genome shotgun (WGS) entry which is preliminary data.</text>
</comment>
<dbReference type="RefSeq" id="WP_322853861.1">
    <property type="nucleotide sequence ID" value="NZ_JAYDCJ010000001.1"/>
</dbReference>
<name>A0ABU5NU43_9GAMM</name>
<dbReference type="InterPro" id="IPR014051">
    <property type="entry name" value="Phosphoesterase_HXTX"/>
</dbReference>
<dbReference type="NCBIfam" id="TIGR02258">
    <property type="entry name" value="2_5_ligase"/>
    <property type="match status" value="1"/>
</dbReference>
<dbReference type="PANTHER" id="PTHR35561:SF1">
    <property type="entry name" value="RNA 2',3'-CYCLIC PHOSPHODIESTERASE"/>
    <property type="match status" value="1"/>
</dbReference>
<dbReference type="InterPro" id="IPR009097">
    <property type="entry name" value="Cyclic_Pdiesterase"/>
</dbReference>
<dbReference type="InterPro" id="IPR004175">
    <property type="entry name" value="RNA_CPDase"/>
</dbReference>
<sequence length="189" mass="21218">MARLFFALDLPARVRRQLLRLQAPVPGARWQNDAQLHLTLLFLGRVTEQAVPEVCTAARDLPVARFDLEVRGLGCFGRPETPRNLWAGVQPTAPVVALNDALRQRLAPLGYELETRPFRPHITLARFRQRRGSVAPVLAEHDQDTFGPVSVDNFVLLESTQGPHGSVYTVVERFGLRNSVDEIDDAHQR</sequence>
<evidence type="ECO:0000259" key="3">
    <source>
        <dbReference type="Pfam" id="PF02834"/>
    </source>
</evidence>
<feature type="short sequence motif" description="HXTX 2" evidence="2">
    <location>
        <begin position="121"/>
        <end position="124"/>
    </location>
</feature>